<gene>
    <name evidence="1" type="ORF">ACFFJP_02940</name>
</gene>
<name>A0ABV6BA43_9GAMM</name>
<dbReference type="CDD" id="cd16440">
    <property type="entry name" value="beta_Kdo_transferase_KpsC_1"/>
    <property type="match status" value="1"/>
</dbReference>
<protein>
    <submittedName>
        <fullName evidence="1">Capsular polysaccharide biosynthesis protein</fullName>
    </submittedName>
</protein>
<dbReference type="Pfam" id="PF05159">
    <property type="entry name" value="Capsule_synth"/>
    <property type="match status" value="4"/>
</dbReference>
<evidence type="ECO:0000313" key="1">
    <source>
        <dbReference type="EMBL" id="MFC0047244.1"/>
    </source>
</evidence>
<proteinExistence type="predicted"/>
<reference evidence="1 2" key="1">
    <citation type="submission" date="2024-09" db="EMBL/GenBank/DDBJ databases">
        <authorList>
            <person name="Sun Q."/>
            <person name="Mori K."/>
        </authorList>
    </citation>
    <scope>NUCLEOTIDE SEQUENCE [LARGE SCALE GENOMIC DNA]</scope>
    <source>
        <strain evidence="1 2">KCTC 23315</strain>
    </source>
</reference>
<dbReference type="CDD" id="cd16439">
    <property type="entry name" value="beta_Kdo_transferase_KpsC_2"/>
    <property type="match status" value="1"/>
</dbReference>
<evidence type="ECO:0000313" key="2">
    <source>
        <dbReference type="Proteomes" id="UP001589813"/>
    </source>
</evidence>
<accession>A0ABV6BA43</accession>
<sequence>MFCNQIPQIFLSSAALLTTSAGIAKLSSVSSLLAGTVQYVPFWKTALTPAANSLVLAWGRKATARRAEAYANRHQLPLLRLEDGFLRSVGLGHQDEPLSVVLDDIGIYYDASRPSRLEQLIGMPLTPAESARAAALLARWQSARVSKYNHNRDYSGVLPASFVLVADQTLGDASIAFGQASAASFQLMIEQAQVLFPQHTILLKVHPDVMAGKKSGHFDLAELQQQGVVLLAEDVHPASLLPHASAVFCVTSQLGFEALLWQKPVFTFGMPFYAGWGLTTDALAPPARRQPVDLLQLVYAALVRYPRYLDPESGQCCEVERLIDWLALQRQQQQRLPAELYAVGFSWWKKYLLRQFIRGSRLHFVKEPAQVPAAARWLSWGSRYPAAAGQIRVEDGFIRSVGLGVALQRPLSWVFDPAGIYYDSSVPSLLEQILIQTDFTAEQLQQALALQQLLLQSQITKYNLGSRSWQRPVEKKVLLVPGQVETDASIRLGSPQIHSNVQLLAQVRQQNPLAWLVYKPHPDVQAGLRKVGQTENLAQQYCDEIVLAEDMAHLLTQVDEVHTMTSLTGFEALLRGVPVYCYGQPFYAGWGLTNDWLPLSRRQRQLSLAQLIAGALLIYPMYFHPKSNGYTTASNIVACLAEQRKQEVAKPIWWRRLLEWYLRLSPF</sequence>
<keyword evidence="2" id="KW-1185">Reference proteome</keyword>
<dbReference type="Proteomes" id="UP001589813">
    <property type="component" value="Unassembled WGS sequence"/>
</dbReference>
<comment type="caution">
    <text evidence="1">The sequence shown here is derived from an EMBL/GenBank/DDBJ whole genome shotgun (WGS) entry which is preliminary data.</text>
</comment>
<dbReference type="InterPro" id="IPR007833">
    <property type="entry name" value="Capsule_polysaccharide_synth"/>
</dbReference>
<organism evidence="1 2">
    <name type="scientific">Rheinheimera tilapiae</name>
    <dbReference type="NCBI Taxonomy" id="875043"/>
    <lineage>
        <taxon>Bacteria</taxon>
        <taxon>Pseudomonadati</taxon>
        <taxon>Pseudomonadota</taxon>
        <taxon>Gammaproteobacteria</taxon>
        <taxon>Chromatiales</taxon>
        <taxon>Chromatiaceae</taxon>
        <taxon>Rheinheimera</taxon>
    </lineage>
</organism>
<dbReference type="EMBL" id="JBHLXP010000001">
    <property type="protein sequence ID" value="MFC0047244.1"/>
    <property type="molecule type" value="Genomic_DNA"/>
</dbReference>
<dbReference type="RefSeq" id="WP_377240334.1">
    <property type="nucleotide sequence ID" value="NZ_JBHLXP010000001.1"/>
</dbReference>